<name>A0A1Q2M381_9GAMM</name>
<dbReference type="Gene3D" id="3.30.420.300">
    <property type="entry name" value="2-keto-3-deoxy-galactonokinase, substrate binding domain"/>
    <property type="match status" value="1"/>
</dbReference>
<dbReference type="InterPro" id="IPR042257">
    <property type="entry name" value="DGOK_C"/>
</dbReference>
<proteinExistence type="predicted"/>
<evidence type="ECO:0000313" key="1">
    <source>
        <dbReference type="EMBL" id="AQQ67195.1"/>
    </source>
</evidence>
<organism evidence="1 2">
    <name type="scientific">Microbulbifer agarilyticus</name>
    <dbReference type="NCBI Taxonomy" id="260552"/>
    <lineage>
        <taxon>Bacteria</taxon>
        <taxon>Pseudomonadati</taxon>
        <taxon>Pseudomonadota</taxon>
        <taxon>Gammaproteobacteria</taxon>
        <taxon>Cellvibrionales</taxon>
        <taxon>Microbulbiferaceae</taxon>
        <taxon>Microbulbifer</taxon>
    </lineage>
</organism>
<dbReference type="Proteomes" id="UP000188219">
    <property type="component" value="Chromosome"/>
</dbReference>
<dbReference type="Pfam" id="PF05035">
    <property type="entry name" value="DGOK"/>
    <property type="match status" value="1"/>
</dbReference>
<sequence>MTEHVNTSPVLIGVDWGSSNFRAFLMDRNGALLQEIISPKGMLTLSQEEFESFLVEQISPWVKDAKLPILMTGMVGSAQGWKDAGYVDCPLALSAMGQTLCAVENRQGLSMAIVPGVRGRSFSGFADVMRGEEVQILGAELLQGSGESKSEVKDGLRLLCLPGTHAKWARVDLCSAAGGVAEPAIMDFATCMTGELFNVLCQHSILGRLIPVDGAGKVASSFSPAAFDRGVSVAAEHPNLLHTLFSARSAVVAGAVADTFQLSADEVHSYLSGLLIGAEMHTVTVEIGRPTHVTLVGGGNLTALYQRALELRDIPSTSIDGDSAVRRGLVAIASNAGWL</sequence>
<dbReference type="RefSeq" id="WP_198040108.1">
    <property type="nucleotide sequence ID" value="NZ_CP019650.1"/>
</dbReference>
<dbReference type="GO" id="GO:0008671">
    <property type="term" value="F:2-dehydro-3-deoxygalactonokinase activity"/>
    <property type="evidence" value="ECO:0007669"/>
    <property type="project" value="InterPro"/>
</dbReference>
<dbReference type="InterPro" id="IPR043129">
    <property type="entry name" value="ATPase_NBD"/>
</dbReference>
<protein>
    <recommendedName>
        <fullName evidence="3">2-keto-3-deoxy-galactonokinase</fullName>
    </recommendedName>
</protein>
<dbReference type="SUPFAM" id="SSF53067">
    <property type="entry name" value="Actin-like ATPase domain"/>
    <property type="match status" value="1"/>
</dbReference>
<accession>A0A1Q2M381</accession>
<dbReference type="AlphaFoldDB" id="A0A1Q2M381"/>
<keyword evidence="2" id="KW-1185">Reference proteome</keyword>
<evidence type="ECO:0008006" key="3">
    <source>
        <dbReference type="Google" id="ProtNLM"/>
    </source>
</evidence>
<dbReference type="GO" id="GO:0034194">
    <property type="term" value="P:D-galactonate catabolic process"/>
    <property type="evidence" value="ECO:0007669"/>
    <property type="project" value="InterPro"/>
</dbReference>
<dbReference type="InterPro" id="IPR042258">
    <property type="entry name" value="DGOK_N"/>
</dbReference>
<dbReference type="Gene3D" id="3.30.420.310">
    <property type="entry name" value="2-keto-3-deoxy-galactonokinase, C-terminal domain"/>
    <property type="match status" value="1"/>
</dbReference>
<dbReference type="EMBL" id="CP019650">
    <property type="protein sequence ID" value="AQQ67195.1"/>
    <property type="molecule type" value="Genomic_DNA"/>
</dbReference>
<gene>
    <name evidence="1" type="ORF">Mag101_05740</name>
</gene>
<dbReference type="STRING" id="260552.Mag101_05740"/>
<reference evidence="1" key="1">
    <citation type="submission" date="2017-02" db="EMBL/GenBank/DDBJ databases">
        <title>Genome of Microbulbifer agarilyticus GP101.</title>
        <authorList>
            <person name="Jung J."/>
            <person name="Bae S.S."/>
            <person name="Baek K."/>
        </authorList>
    </citation>
    <scope>NUCLEOTIDE SEQUENCE [LARGE SCALE GENOMIC DNA]</scope>
    <source>
        <strain evidence="1">GP101</strain>
    </source>
</reference>
<evidence type="ECO:0000313" key="2">
    <source>
        <dbReference type="Proteomes" id="UP000188219"/>
    </source>
</evidence>
<dbReference type="KEGG" id="maga:Mag101_05740"/>
<dbReference type="InterPro" id="IPR007729">
    <property type="entry name" value="DGOK"/>
</dbReference>